<organism evidence="1 2">
    <name type="scientific">Macleaya cordata</name>
    <name type="common">Five-seeded plume-poppy</name>
    <name type="synonym">Bocconia cordata</name>
    <dbReference type="NCBI Taxonomy" id="56857"/>
    <lineage>
        <taxon>Eukaryota</taxon>
        <taxon>Viridiplantae</taxon>
        <taxon>Streptophyta</taxon>
        <taxon>Embryophyta</taxon>
        <taxon>Tracheophyta</taxon>
        <taxon>Spermatophyta</taxon>
        <taxon>Magnoliopsida</taxon>
        <taxon>Ranunculales</taxon>
        <taxon>Papaveraceae</taxon>
        <taxon>Papaveroideae</taxon>
        <taxon>Macleaya</taxon>
    </lineage>
</organism>
<evidence type="ECO:0000313" key="1">
    <source>
        <dbReference type="EMBL" id="OVA10259.1"/>
    </source>
</evidence>
<name>A0A200QIK3_MACCD</name>
<dbReference type="EMBL" id="MVGT01002023">
    <property type="protein sequence ID" value="OVA10259.1"/>
    <property type="molecule type" value="Genomic_DNA"/>
</dbReference>
<sequence>MEFQQGKPTLISEPVNKDLKYSNATVTARVTATLTASDVAADVVPQFCAPHQGLRGSFSKLGLFFLIQSYREERNYTCRSAHILNAGPVANLAPRRKLVLPQRRSTHQIWV</sequence>
<reference evidence="1 2" key="1">
    <citation type="journal article" date="2017" name="Mol. Plant">
        <title>The Genome of Medicinal Plant Macleaya cordata Provides New Insights into Benzylisoquinoline Alkaloids Metabolism.</title>
        <authorList>
            <person name="Liu X."/>
            <person name="Liu Y."/>
            <person name="Huang P."/>
            <person name="Ma Y."/>
            <person name="Qing Z."/>
            <person name="Tang Q."/>
            <person name="Cao H."/>
            <person name="Cheng P."/>
            <person name="Zheng Y."/>
            <person name="Yuan Z."/>
            <person name="Zhou Y."/>
            <person name="Liu J."/>
            <person name="Tang Z."/>
            <person name="Zhuo Y."/>
            <person name="Zhang Y."/>
            <person name="Yu L."/>
            <person name="Huang J."/>
            <person name="Yang P."/>
            <person name="Peng Q."/>
            <person name="Zhang J."/>
            <person name="Jiang W."/>
            <person name="Zhang Z."/>
            <person name="Lin K."/>
            <person name="Ro D.K."/>
            <person name="Chen X."/>
            <person name="Xiong X."/>
            <person name="Shang Y."/>
            <person name="Huang S."/>
            <person name="Zeng J."/>
        </authorList>
    </citation>
    <scope>NUCLEOTIDE SEQUENCE [LARGE SCALE GENOMIC DNA]</scope>
    <source>
        <strain evidence="2">cv. BLH2017</strain>
        <tissue evidence="1">Root</tissue>
    </source>
</reference>
<keyword evidence="2" id="KW-1185">Reference proteome</keyword>
<gene>
    <name evidence="1" type="ORF">BVC80_1173g29</name>
</gene>
<dbReference type="Proteomes" id="UP000195402">
    <property type="component" value="Unassembled WGS sequence"/>
</dbReference>
<accession>A0A200QIK3</accession>
<evidence type="ECO:0000313" key="2">
    <source>
        <dbReference type="Proteomes" id="UP000195402"/>
    </source>
</evidence>
<comment type="caution">
    <text evidence="1">The sequence shown here is derived from an EMBL/GenBank/DDBJ whole genome shotgun (WGS) entry which is preliminary data.</text>
</comment>
<dbReference type="AlphaFoldDB" id="A0A200QIK3"/>
<protein>
    <submittedName>
        <fullName evidence="1">Uncharacterized protein</fullName>
    </submittedName>
</protein>
<proteinExistence type="predicted"/>
<dbReference type="InParanoid" id="A0A200QIK3"/>